<sequence>MILLHPTITELYWSSPTDLTVRFVSGETARRHQVYIGRRLAGETGSPSQRRLTINLIPTVWPQWLTVVAIDEEEAGLDRGAWLPPRPYNSVRVTFGNADWTGDPHEIDVRAWDLFRGQSPDGAIDYSTPIATVVAEEQTTSYEIHSDPLPGSGNWNLGLRGRDTKNPDGNVGPTAEFSVEVLATPPDFESPFSASGSSGTLTLSARIPSE</sequence>
<dbReference type="Proteomes" id="UP000317243">
    <property type="component" value="Unassembled WGS sequence"/>
</dbReference>
<evidence type="ECO:0000256" key="1">
    <source>
        <dbReference type="SAM" id="MobiDB-lite"/>
    </source>
</evidence>
<comment type="caution">
    <text evidence="2">The sequence shown here is derived from an EMBL/GenBank/DDBJ whole genome shotgun (WGS) entry which is preliminary data.</text>
</comment>
<name>A0A5C5WDJ6_9PLAN</name>
<dbReference type="RefSeq" id="WP_146511350.1">
    <property type="nucleotide sequence ID" value="NZ_SIHI01000019.1"/>
</dbReference>
<evidence type="ECO:0000313" key="2">
    <source>
        <dbReference type="EMBL" id="TWT49016.1"/>
    </source>
</evidence>
<reference evidence="2 3" key="1">
    <citation type="submission" date="2019-02" db="EMBL/GenBank/DDBJ databases">
        <title>Deep-cultivation of Planctomycetes and their phenomic and genomic characterization uncovers novel biology.</title>
        <authorList>
            <person name="Wiegand S."/>
            <person name="Jogler M."/>
            <person name="Boedeker C."/>
            <person name="Pinto D."/>
            <person name="Vollmers J."/>
            <person name="Rivas-Marin E."/>
            <person name="Kohn T."/>
            <person name="Peeters S.H."/>
            <person name="Heuer A."/>
            <person name="Rast P."/>
            <person name="Oberbeckmann S."/>
            <person name="Bunk B."/>
            <person name="Jeske O."/>
            <person name="Meyerdierks A."/>
            <person name="Storesund J.E."/>
            <person name="Kallscheuer N."/>
            <person name="Luecker S."/>
            <person name="Lage O.M."/>
            <person name="Pohl T."/>
            <person name="Merkel B.J."/>
            <person name="Hornburger P."/>
            <person name="Mueller R.-W."/>
            <person name="Bruemmer F."/>
            <person name="Labrenz M."/>
            <person name="Spormann A.M."/>
            <person name="Op Den Camp H."/>
            <person name="Overmann J."/>
            <person name="Amann R."/>
            <person name="Jetten M.S.M."/>
            <person name="Mascher T."/>
            <person name="Medema M.H."/>
            <person name="Devos D.P."/>
            <person name="Kaster A.-K."/>
            <person name="Ovreas L."/>
            <person name="Rohde M."/>
            <person name="Galperin M.Y."/>
            <person name="Jogler C."/>
        </authorList>
    </citation>
    <scope>NUCLEOTIDE SEQUENCE [LARGE SCALE GENOMIC DNA]</scope>
    <source>
        <strain evidence="2 3">KOR42</strain>
    </source>
</reference>
<organism evidence="2 3">
    <name type="scientific">Thalassoglobus neptunius</name>
    <dbReference type="NCBI Taxonomy" id="1938619"/>
    <lineage>
        <taxon>Bacteria</taxon>
        <taxon>Pseudomonadati</taxon>
        <taxon>Planctomycetota</taxon>
        <taxon>Planctomycetia</taxon>
        <taxon>Planctomycetales</taxon>
        <taxon>Planctomycetaceae</taxon>
        <taxon>Thalassoglobus</taxon>
    </lineage>
</organism>
<gene>
    <name evidence="2" type="ORF">KOR42_39320</name>
</gene>
<dbReference type="EMBL" id="SIHI01000019">
    <property type="protein sequence ID" value="TWT49016.1"/>
    <property type="molecule type" value="Genomic_DNA"/>
</dbReference>
<protein>
    <submittedName>
        <fullName evidence="2">Uncharacterized protein</fullName>
    </submittedName>
</protein>
<dbReference type="AlphaFoldDB" id="A0A5C5WDJ6"/>
<proteinExistence type="predicted"/>
<accession>A0A5C5WDJ6</accession>
<evidence type="ECO:0000313" key="3">
    <source>
        <dbReference type="Proteomes" id="UP000317243"/>
    </source>
</evidence>
<keyword evidence="3" id="KW-1185">Reference proteome</keyword>
<dbReference type="OrthoDB" id="5749006at2"/>
<feature type="compositionally biased region" description="Low complexity" evidence="1">
    <location>
        <begin position="193"/>
        <end position="210"/>
    </location>
</feature>
<feature type="region of interest" description="Disordered" evidence="1">
    <location>
        <begin position="188"/>
        <end position="210"/>
    </location>
</feature>